<evidence type="ECO:0000313" key="2">
    <source>
        <dbReference type="Proteomes" id="UP000064844"/>
    </source>
</evidence>
<organism evidence="1 2">
    <name type="scientific">Intestinimonas butyriciproducens</name>
    <dbReference type="NCBI Taxonomy" id="1297617"/>
    <lineage>
        <taxon>Bacteria</taxon>
        <taxon>Bacillati</taxon>
        <taxon>Bacillota</taxon>
        <taxon>Clostridia</taxon>
        <taxon>Eubacteriales</taxon>
        <taxon>Intestinimonas</taxon>
    </lineage>
</organism>
<dbReference type="EMBL" id="CP011307">
    <property type="protein sequence ID" value="ALP95228.1"/>
    <property type="molecule type" value="Genomic_DNA"/>
</dbReference>
<evidence type="ECO:0000313" key="1">
    <source>
        <dbReference type="EMBL" id="ALP95228.1"/>
    </source>
</evidence>
<name>A0A0S2W7A8_9FIRM</name>
<reference evidence="2" key="2">
    <citation type="submission" date="2015-04" db="EMBL/GenBank/DDBJ databases">
        <title>A butyrogenic pathway from the amino acid lysine in a human gut commensal.</title>
        <authorList>
            <person name="de Vos W.M."/>
            <person name="Bui N.T.P."/>
            <person name="Plugge C.M."/>
            <person name="Ritari J."/>
        </authorList>
    </citation>
    <scope>NUCLEOTIDE SEQUENCE [LARGE SCALE GENOMIC DNA]</scope>
    <source>
        <strain evidence="2">AF211</strain>
    </source>
</reference>
<sequence>MEEYEMVQGIEMPVEYGWSQEVSCVPGLPFKLSMADWPNATFDISVDGGHFVLWVDDKIIPMDSTFSVNNDTNIYWVDYLDETETESHVGTYAANKVYADMVVRDGDNIIGYAVIKIYTHDPEDQHVRTFGAVLLQSVSFPLVNSEYQNVTEEYVKSQIEQIKLAD</sequence>
<dbReference type="AlphaFoldDB" id="A0A0S2W7A8"/>
<dbReference type="Proteomes" id="UP000064844">
    <property type="component" value="Chromosome"/>
</dbReference>
<gene>
    <name evidence="1" type="ORF">IB211_02837</name>
</gene>
<keyword evidence="2" id="KW-1185">Reference proteome</keyword>
<dbReference type="STRING" id="1297617.IB211_02837"/>
<accession>A0A0S2W7A8</accession>
<reference evidence="1 2" key="1">
    <citation type="journal article" date="2015" name="Nat. Commun.">
        <title>Production of butyrate from lysine and the Amadori product fructoselysine by a human gut commensal.</title>
        <authorList>
            <person name="Bui T.P."/>
            <person name="Ritari J."/>
            <person name="Boeren S."/>
            <person name="de Waard P."/>
            <person name="Plugge C.M."/>
            <person name="de Vos W.M."/>
        </authorList>
    </citation>
    <scope>NUCLEOTIDE SEQUENCE [LARGE SCALE GENOMIC DNA]</scope>
    <source>
        <strain evidence="1 2">AF211</strain>
    </source>
</reference>
<protein>
    <submittedName>
        <fullName evidence="1">Uncharacterized protein</fullName>
    </submittedName>
</protein>
<dbReference type="KEGG" id="ibu:IB211_02837"/>
<proteinExistence type="predicted"/>